<dbReference type="InterPro" id="IPR012337">
    <property type="entry name" value="RNaseH-like_sf"/>
</dbReference>
<evidence type="ECO:0000256" key="1">
    <source>
        <dbReference type="ARBA" id="ARBA00000077"/>
    </source>
</evidence>
<dbReference type="InterPro" id="IPR036397">
    <property type="entry name" value="RNaseH_sf"/>
</dbReference>
<gene>
    <name evidence="14" type="primary">rnhB</name>
    <name evidence="18" type="ORF">A3A60_02500</name>
</gene>
<keyword evidence="10 14" id="KW-0479">Metal-binding</keyword>
<evidence type="ECO:0000256" key="3">
    <source>
        <dbReference type="ARBA" id="ARBA00004065"/>
    </source>
</evidence>
<comment type="function">
    <text evidence="3 14 16">Endonuclease that specifically degrades the RNA of RNA-DNA hybrids.</text>
</comment>
<proteinExistence type="inferred from homology"/>
<dbReference type="PANTHER" id="PTHR10954:SF18">
    <property type="entry name" value="RIBONUCLEASE HII"/>
    <property type="match status" value="1"/>
</dbReference>
<evidence type="ECO:0000256" key="9">
    <source>
        <dbReference type="ARBA" id="ARBA00022722"/>
    </source>
</evidence>
<dbReference type="InterPro" id="IPR001352">
    <property type="entry name" value="RNase_HII/HIII"/>
</dbReference>
<dbReference type="AlphaFoldDB" id="A0A1F5I353"/>
<evidence type="ECO:0000256" key="4">
    <source>
        <dbReference type="ARBA" id="ARBA00004496"/>
    </source>
</evidence>
<dbReference type="GO" id="GO:0032299">
    <property type="term" value="C:ribonuclease H2 complex"/>
    <property type="evidence" value="ECO:0007669"/>
    <property type="project" value="TreeGrafter"/>
</dbReference>
<dbReference type="PANTHER" id="PTHR10954">
    <property type="entry name" value="RIBONUCLEASE H2 SUBUNIT A"/>
    <property type="match status" value="1"/>
</dbReference>
<evidence type="ECO:0000256" key="8">
    <source>
        <dbReference type="ARBA" id="ARBA00022490"/>
    </source>
</evidence>
<evidence type="ECO:0000256" key="13">
    <source>
        <dbReference type="ARBA" id="ARBA00023211"/>
    </source>
</evidence>
<dbReference type="EC" id="3.1.26.4" evidence="6 14"/>
<evidence type="ECO:0000256" key="5">
    <source>
        <dbReference type="ARBA" id="ARBA00007383"/>
    </source>
</evidence>
<evidence type="ECO:0000256" key="7">
    <source>
        <dbReference type="ARBA" id="ARBA00019179"/>
    </source>
</evidence>
<evidence type="ECO:0000256" key="15">
    <source>
        <dbReference type="PROSITE-ProRule" id="PRU01319"/>
    </source>
</evidence>
<evidence type="ECO:0000256" key="16">
    <source>
        <dbReference type="RuleBase" id="RU003515"/>
    </source>
</evidence>
<reference evidence="18 19" key="1">
    <citation type="journal article" date="2016" name="Nat. Commun.">
        <title>Thousands of microbial genomes shed light on interconnected biogeochemical processes in an aquifer system.</title>
        <authorList>
            <person name="Anantharaman K."/>
            <person name="Brown C.T."/>
            <person name="Hug L.A."/>
            <person name="Sharon I."/>
            <person name="Castelle C.J."/>
            <person name="Probst A.J."/>
            <person name="Thomas B.C."/>
            <person name="Singh A."/>
            <person name="Wilkins M.J."/>
            <person name="Karaoz U."/>
            <person name="Brodie E.L."/>
            <person name="Williams K.H."/>
            <person name="Hubbard S.S."/>
            <person name="Banfield J.F."/>
        </authorList>
    </citation>
    <scope>NUCLEOTIDE SEQUENCE [LARGE SCALE GENOMIC DNA]</scope>
</reference>
<protein>
    <recommendedName>
        <fullName evidence="7 14">Ribonuclease HII</fullName>
        <shortName evidence="14">RNase HII</shortName>
        <ecNumber evidence="6 14">3.1.26.4</ecNumber>
    </recommendedName>
</protein>
<dbReference type="GO" id="GO:0006298">
    <property type="term" value="P:mismatch repair"/>
    <property type="evidence" value="ECO:0007669"/>
    <property type="project" value="TreeGrafter"/>
</dbReference>
<dbReference type="Gene3D" id="3.30.420.10">
    <property type="entry name" value="Ribonuclease H-like superfamily/Ribonuclease H"/>
    <property type="match status" value="1"/>
</dbReference>
<dbReference type="GO" id="GO:0005737">
    <property type="term" value="C:cytoplasm"/>
    <property type="evidence" value="ECO:0007669"/>
    <property type="project" value="UniProtKB-SubCell"/>
</dbReference>
<evidence type="ECO:0000256" key="12">
    <source>
        <dbReference type="ARBA" id="ARBA00022801"/>
    </source>
</evidence>
<evidence type="ECO:0000256" key="10">
    <source>
        <dbReference type="ARBA" id="ARBA00022723"/>
    </source>
</evidence>
<dbReference type="EMBL" id="MFBS01000006">
    <property type="protein sequence ID" value="OGE10827.1"/>
    <property type="molecule type" value="Genomic_DNA"/>
</dbReference>
<dbReference type="NCBIfam" id="NF000595">
    <property type="entry name" value="PRK00015.1-3"/>
    <property type="match status" value="1"/>
</dbReference>
<feature type="binding site" evidence="14 15">
    <location>
        <position position="25"/>
    </location>
    <ligand>
        <name>a divalent metal cation</name>
        <dbReference type="ChEBI" id="CHEBI:60240"/>
    </ligand>
</feature>
<dbReference type="STRING" id="1797729.A3A60_02500"/>
<sequence>MLQPSLALENEFWLKGYEFVAGIDEVGRGAWAGPLVVAAVILPKDFKIPRGLADSKLLKHQQRVKLARIIKEKAVAVSVAEISSRRIDKVKMARATHETFRRAVKKLIPSPDFCLIDAFYIKQFAKKRQEAVKNGDKICASISAASIIAKVHRDLIMRKMHFKYPTYGFGKHKGYGTKLHQEAIKKSGFTNIHRMSYDLNYLVA</sequence>
<evidence type="ECO:0000313" key="19">
    <source>
        <dbReference type="Proteomes" id="UP000179227"/>
    </source>
</evidence>
<dbReference type="Pfam" id="PF01351">
    <property type="entry name" value="RNase_HII"/>
    <property type="match status" value="1"/>
</dbReference>
<comment type="subcellular location">
    <subcellularLocation>
        <location evidence="4 14">Cytoplasm</location>
    </subcellularLocation>
</comment>
<keyword evidence="13 14" id="KW-0464">Manganese</keyword>
<dbReference type="InterPro" id="IPR024567">
    <property type="entry name" value="RNase_HII/HIII_dom"/>
</dbReference>
<dbReference type="PROSITE" id="PS51975">
    <property type="entry name" value="RNASE_H_2"/>
    <property type="match status" value="1"/>
</dbReference>
<keyword evidence="9 14" id="KW-0540">Nuclease</keyword>
<dbReference type="GO" id="GO:0030145">
    <property type="term" value="F:manganese ion binding"/>
    <property type="evidence" value="ECO:0007669"/>
    <property type="project" value="UniProtKB-UniRule"/>
</dbReference>
<evidence type="ECO:0000256" key="11">
    <source>
        <dbReference type="ARBA" id="ARBA00022759"/>
    </source>
</evidence>
<evidence type="ECO:0000259" key="17">
    <source>
        <dbReference type="PROSITE" id="PS51975"/>
    </source>
</evidence>
<dbReference type="GO" id="GO:0043137">
    <property type="term" value="P:DNA replication, removal of RNA primer"/>
    <property type="evidence" value="ECO:0007669"/>
    <property type="project" value="TreeGrafter"/>
</dbReference>
<dbReference type="GO" id="GO:0004523">
    <property type="term" value="F:RNA-DNA hybrid ribonuclease activity"/>
    <property type="evidence" value="ECO:0007669"/>
    <property type="project" value="UniProtKB-UniRule"/>
</dbReference>
<accession>A0A1F5I353</accession>
<dbReference type="GO" id="GO:0003723">
    <property type="term" value="F:RNA binding"/>
    <property type="evidence" value="ECO:0007669"/>
    <property type="project" value="UniProtKB-UniRule"/>
</dbReference>
<evidence type="ECO:0000256" key="2">
    <source>
        <dbReference type="ARBA" id="ARBA00001946"/>
    </source>
</evidence>
<feature type="domain" description="RNase H type-2" evidence="17">
    <location>
        <begin position="18"/>
        <end position="204"/>
    </location>
</feature>
<dbReference type="CDD" id="cd07182">
    <property type="entry name" value="RNase_HII_bacteria_HII_like"/>
    <property type="match status" value="1"/>
</dbReference>
<comment type="cofactor">
    <cofactor evidence="14 15">
        <name>Mn(2+)</name>
        <dbReference type="ChEBI" id="CHEBI:29035"/>
    </cofactor>
    <cofactor evidence="14 15">
        <name>Mg(2+)</name>
        <dbReference type="ChEBI" id="CHEBI:18420"/>
    </cofactor>
    <text evidence="14 15">Manganese or magnesium. Binds 1 divalent metal ion per monomer in the absence of substrate. May bind a second metal ion after substrate binding.</text>
</comment>
<dbReference type="InterPro" id="IPR022898">
    <property type="entry name" value="RNase_HII"/>
</dbReference>
<dbReference type="HAMAP" id="MF_00052_B">
    <property type="entry name" value="RNase_HII_B"/>
    <property type="match status" value="1"/>
</dbReference>
<feature type="binding site" evidence="14 15">
    <location>
        <position position="117"/>
    </location>
    <ligand>
        <name>a divalent metal cation</name>
        <dbReference type="ChEBI" id="CHEBI:60240"/>
    </ligand>
</feature>
<comment type="similarity">
    <text evidence="5 14 16">Belongs to the RNase HII family.</text>
</comment>
<dbReference type="SUPFAM" id="SSF53098">
    <property type="entry name" value="Ribonuclease H-like"/>
    <property type="match status" value="1"/>
</dbReference>
<evidence type="ECO:0000313" key="18">
    <source>
        <dbReference type="EMBL" id="OGE10827.1"/>
    </source>
</evidence>
<organism evidence="18 19">
    <name type="scientific">Candidatus Curtissbacteria bacterium RIFCSPLOWO2_01_FULL_42_26</name>
    <dbReference type="NCBI Taxonomy" id="1797729"/>
    <lineage>
        <taxon>Bacteria</taxon>
        <taxon>Candidatus Curtissiibacteriota</taxon>
    </lineage>
</organism>
<keyword evidence="11 14" id="KW-0255">Endonuclease</keyword>
<comment type="cofactor">
    <cofactor evidence="2">
        <name>Mg(2+)</name>
        <dbReference type="ChEBI" id="CHEBI:18420"/>
    </cofactor>
</comment>
<evidence type="ECO:0000256" key="14">
    <source>
        <dbReference type="HAMAP-Rule" id="MF_00052"/>
    </source>
</evidence>
<comment type="catalytic activity">
    <reaction evidence="1 14 15 16">
        <text>Endonucleolytic cleavage to 5'-phosphomonoester.</text>
        <dbReference type="EC" id="3.1.26.4"/>
    </reaction>
</comment>
<keyword evidence="8 14" id="KW-0963">Cytoplasm</keyword>
<name>A0A1F5I353_9BACT</name>
<dbReference type="Proteomes" id="UP000179227">
    <property type="component" value="Unassembled WGS sequence"/>
</dbReference>
<comment type="caution">
    <text evidence="18">The sequence shown here is derived from an EMBL/GenBank/DDBJ whole genome shotgun (WGS) entry which is preliminary data.</text>
</comment>
<keyword evidence="12 14" id="KW-0378">Hydrolase</keyword>
<evidence type="ECO:0000256" key="6">
    <source>
        <dbReference type="ARBA" id="ARBA00012180"/>
    </source>
</evidence>
<feature type="binding site" evidence="14 15">
    <location>
        <position position="24"/>
    </location>
    <ligand>
        <name>a divalent metal cation</name>
        <dbReference type="ChEBI" id="CHEBI:60240"/>
    </ligand>
</feature>